<name>A0AAW6Q6D6_9BACT</name>
<accession>A0AAW6Q6D6</accession>
<proteinExistence type="predicted"/>
<reference evidence="2" key="1">
    <citation type="submission" date="2023-03" db="EMBL/GenBank/DDBJ databases">
        <title>Comparative genome analysis of Brazilian Mesomycoplasma ovipneumoniae isolated from healthy and pneumonic sheep.</title>
        <authorList>
            <person name="Gaeta N."/>
            <person name="Timenetsky J."/>
            <person name="Ganda E."/>
            <person name="Gregory L."/>
        </authorList>
    </citation>
    <scope>NUCLEOTIDE SEQUENCE</scope>
    <source>
        <strain evidence="2">USP-SP475</strain>
    </source>
</reference>
<evidence type="ECO:0000313" key="3">
    <source>
        <dbReference type="Proteomes" id="UP001176114"/>
    </source>
</evidence>
<feature type="non-terminal residue" evidence="2">
    <location>
        <position position="1"/>
    </location>
</feature>
<dbReference type="RefSeq" id="WP_277446936.1">
    <property type="nucleotide sequence ID" value="NZ_JARPQC010000011.1"/>
</dbReference>
<dbReference type="AlphaFoldDB" id="A0AAW6Q6D6"/>
<organism evidence="2 3">
    <name type="scientific">Mesomycoplasma ovipneumoniae</name>
    <dbReference type="NCBI Taxonomy" id="29562"/>
    <lineage>
        <taxon>Bacteria</taxon>
        <taxon>Bacillati</taxon>
        <taxon>Mycoplasmatota</taxon>
        <taxon>Mycoplasmoidales</taxon>
        <taxon>Metamycoplasmataceae</taxon>
        <taxon>Mesomycoplasma</taxon>
    </lineage>
</organism>
<keyword evidence="1" id="KW-0812">Transmembrane</keyword>
<evidence type="ECO:0000313" key="2">
    <source>
        <dbReference type="EMBL" id="MDF9628016.1"/>
    </source>
</evidence>
<feature type="transmembrane region" description="Helical" evidence="1">
    <location>
        <begin position="6"/>
        <end position="27"/>
    </location>
</feature>
<protein>
    <submittedName>
        <fullName evidence="2">Uncharacterized protein</fullName>
    </submittedName>
</protein>
<evidence type="ECO:0000256" key="1">
    <source>
        <dbReference type="SAM" id="Phobius"/>
    </source>
</evidence>
<keyword evidence="1" id="KW-0472">Membrane</keyword>
<gene>
    <name evidence="2" type="ORF">P5716_03400</name>
</gene>
<sequence length="82" mass="9474">IFSFIMVRVKIQCFSLIVIFPGFASLMSEIKKSDEFKTLNQRLNYTVKCKIRILKSLDSVILMNLNFSLTVNLLVICLKLID</sequence>
<comment type="caution">
    <text evidence="2">The sequence shown here is derived from an EMBL/GenBank/DDBJ whole genome shotgun (WGS) entry which is preliminary data.</text>
</comment>
<dbReference type="EMBL" id="JARPQC010000011">
    <property type="protein sequence ID" value="MDF9628016.1"/>
    <property type="molecule type" value="Genomic_DNA"/>
</dbReference>
<dbReference type="Proteomes" id="UP001176114">
    <property type="component" value="Unassembled WGS sequence"/>
</dbReference>
<keyword evidence="1" id="KW-1133">Transmembrane helix</keyword>
<feature type="transmembrane region" description="Helical" evidence="1">
    <location>
        <begin position="60"/>
        <end position="81"/>
    </location>
</feature>